<name>A0A5C6CAU0_9BACT</name>
<proteinExistence type="predicted"/>
<organism evidence="1 2">
    <name type="scientific">Novipirellula galeiformis</name>
    <dbReference type="NCBI Taxonomy" id="2528004"/>
    <lineage>
        <taxon>Bacteria</taxon>
        <taxon>Pseudomonadati</taxon>
        <taxon>Planctomycetota</taxon>
        <taxon>Planctomycetia</taxon>
        <taxon>Pirellulales</taxon>
        <taxon>Pirellulaceae</taxon>
        <taxon>Novipirellula</taxon>
    </lineage>
</organism>
<gene>
    <name evidence="1" type="ORF">Pla52o_42390</name>
</gene>
<protein>
    <submittedName>
        <fullName evidence="1">Uncharacterized protein</fullName>
    </submittedName>
</protein>
<evidence type="ECO:0000313" key="1">
    <source>
        <dbReference type="EMBL" id="TWU21205.1"/>
    </source>
</evidence>
<comment type="caution">
    <text evidence="1">The sequence shown here is derived from an EMBL/GenBank/DDBJ whole genome shotgun (WGS) entry which is preliminary data.</text>
</comment>
<dbReference type="EMBL" id="SJPT01000007">
    <property type="protein sequence ID" value="TWU21205.1"/>
    <property type="molecule type" value="Genomic_DNA"/>
</dbReference>
<dbReference type="AlphaFoldDB" id="A0A5C6CAU0"/>
<reference evidence="1 2" key="1">
    <citation type="submission" date="2019-02" db="EMBL/GenBank/DDBJ databases">
        <title>Deep-cultivation of Planctomycetes and their phenomic and genomic characterization uncovers novel biology.</title>
        <authorList>
            <person name="Wiegand S."/>
            <person name="Jogler M."/>
            <person name="Boedeker C."/>
            <person name="Pinto D."/>
            <person name="Vollmers J."/>
            <person name="Rivas-Marin E."/>
            <person name="Kohn T."/>
            <person name="Peeters S.H."/>
            <person name="Heuer A."/>
            <person name="Rast P."/>
            <person name="Oberbeckmann S."/>
            <person name="Bunk B."/>
            <person name="Jeske O."/>
            <person name="Meyerdierks A."/>
            <person name="Storesund J.E."/>
            <person name="Kallscheuer N."/>
            <person name="Luecker S."/>
            <person name="Lage O.M."/>
            <person name="Pohl T."/>
            <person name="Merkel B.J."/>
            <person name="Hornburger P."/>
            <person name="Mueller R.-W."/>
            <person name="Bruemmer F."/>
            <person name="Labrenz M."/>
            <person name="Spormann A.M."/>
            <person name="Op Den Camp H."/>
            <person name="Overmann J."/>
            <person name="Amann R."/>
            <person name="Jetten M.S.M."/>
            <person name="Mascher T."/>
            <person name="Medema M.H."/>
            <person name="Devos D.P."/>
            <person name="Kaster A.-K."/>
            <person name="Ovreas L."/>
            <person name="Rohde M."/>
            <person name="Galperin M.Y."/>
            <person name="Jogler C."/>
        </authorList>
    </citation>
    <scope>NUCLEOTIDE SEQUENCE [LARGE SCALE GENOMIC DNA]</scope>
    <source>
        <strain evidence="1 2">Pla52o</strain>
    </source>
</reference>
<keyword evidence="2" id="KW-1185">Reference proteome</keyword>
<accession>A0A5C6CAU0</accession>
<evidence type="ECO:0000313" key="2">
    <source>
        <dbReference type="Proteomes" id="UP000316304"/>
    </source>
</evidence>
<sequence length="87" mass="9784">MPDERQKNGGQKDEKTVIRSLSIFLSLQYSLSKRGTHRKINRCPNNQAQLQARSFFTFSVVDEATSPCFFVFCHGLVASSTTLDPNS</sequence>
<dbReference type="Proteomes" id="UP000316304">
    <property type="component" value="Unassembled WGS sequence"/>
</dbReference>